<keyword evidence="8" id="KW-1133">Transmembrane helix</keyword>
<evidence type="ECO:0000256" key="3">
    <source>
        <dbReference type="ARBA" id="ARBA00022729"/>
    </source>
</evidence>
<evidence type="ECO:0000256" key="9">
    <source>
        <dbReference type="SAM" id="SignalP"/>
    </source>
</evidence>
<dbReference type="Proteomes" id="UP000727407">
    <property type="component" value="Unassembled WGS sequence"/>
</dbReference>
<evidence type="ECO:0000313" key="11">
    <source>
        <dbReference type="EMBL" id="KAF5888137.1"/>
    </source>
</evidence>
<dbReference type="GO" id="GO:0006955">
    <property type="term" value="P:immune response"/>
    <property type="evidence" value="ECO:0007669"/>
    <property type="project" value="TreeGrafter"/>
</dbReference>
<comment type="caution">
    <text evidence="11">The sequence shown here is derived from an EMBL/GenBank/DDBJ whole genome shotgun (WGS) entry which is preliminary data.</text>
</comment>
<dbReference type="AlphaFoldDB" id="A0A8J4WQA4"/>
<gene>
    <name evidence="11" type="ORF">DAT39_022015</name>
</gene>
<comment type="similarity">
    <text evidence="7">Belongs to the MHC class I family.</text>
</comment>
<feature type="chain" id="PRO_5035287391" evidence="9">
    <location>
        <begin position="24"/>
        <end position="250"/>
    </location>
</feature>
<keyword evidence="4 8" id="KW-0472">Membrane</keyword>
<reference evidence="11" key="1">
    <citation type="submission" date="2020-07" db="EMBL/GenBank/DDBJ databases">
        <title>Clarias magur genome sequencing, assembly and annotation.</title>
        <authorList>
            <person name="Kushwaha B."/>
            <person name="Kumar R."/>
            <person name="Das P."/>
            <person name="Joshi C.G."/>
            <person name="Kumar D."/>
            <person name="Nagpure N.S."/>
            <person name="Pandey M."/>
            <person name="Agarwal S."/>
            <person name="Srivastava S."/>
            <person name="Singh M."/>
            <person name="Sahoo L."/>
            <person name="Jayasankar P."/>
            <person name="Meher P.K."/>
            <person name="Koringa P.G."/>
            <person name="Iquebal M.A."/>
            <person name="Das S.P."/>
            <person name="Bit A."/>
            <person name="Patnaik S."/>
            <person name="Patel N."/>
            <person name="Shah T.M."/>
            <person name="Hinsu A."/>
            <person name="Jena J.K."/>
        </authorList>
    </citation>
    <scope>NUCLEOTIDE SEQUENCE</scope>
    <source>
        <strain evidence="11">CIFAMagur01</strain>
        <tissue evidence="11">Testis</tissue>
    </source>
</reference>
<evidence type="ECO:0000256" key="2">
    <source>
        <dbReference type="ARBA" id="ARBA00022475"/>
    </source>
</evidence>
<organism evidence="11 12">
    <name type="scientific">Clarias magur</name>
    <name type="common">Asian catfish</name>
    <name type="synonym">Macropteronotus magur</name>
    <dbReference type="NCBI Taxonomy" id="1594786"/>
    <lineage>
        <taxon>Eukaryota</taxon>
        <taxon>Metazoa</taxon>
        <taxon>Chordata</taxon>
        <taxon>Craniata</taxon>
        <taxon>Vertebrata</taxon>
        <taxon>Euteleostomi</taxon>
        <taxon>Actinopterygii</taxon>
        <taxon>Neopterygii</taxon>
        <taxon>Teleostei</taxon>
        <taxon>Ostariophysi</taxon>
        <taxon>Siluriformes</taxon>
        <taxon>Clariidae</taxon>
        <taxon>Clarias</taxon>
    </lineage>
</organism>
<evidence type="ECO:0000256" key="7">
    <source>
        <dbReference type="RuleBase" id="RU004439"/>
    </source>
</evidence>
<evidence type="ECO:0000256" key="4">
    <source>
        <dbReference type="ARBA" id="ARBA00023136"/>
    </source>
</evidence>
<evidence type="ECO:0000313" key="12">
    <source>
        <dbReference type="Proteomes" id="UP000727407"/>
    </source>
</evidence>
<dbReference type="PRINTS" id="PR01638">
    <property type="entry name" value="MHCCLASSI"/>
</dbReference>
<dbReference type="GO" id="GO:0005615">
    <property type="term" value="C:extracellular space"/>
    <property type="evidence" value="ECO:0007669"/>
    <property type="project" value="TreeGrafter"/>
</dbReference>
<evidence type="ECO:0000259" key="10">
    <source>
        <dbReference type="Pfam" id="PF00129"/>
    </source>
</evidence>
<dbReference type="OrthoDB" id="8936120at2759"/>
<dbReference type="InterPro" id="IPR050208">
    <property type="entry name" value="MHC_class-I_related"/>
</dbReference>
<dbReference type="PANTHER" id="PTHR16675">
    <property type="entry name" value="MHC CLASS I-RELATED"/>
    <property type="match status" value="1"/>
</dbReference>
<keyword evidence="5" id="KW-1015">Disulfide bond</keyword>
<accession>A0A8J4WQA4</accession>
<dbReference type="Gene3D" id="3.30.500.10">
    <property type="entry name" value="MHC class I-like antigen recognition-like"/>
    <property type="match status" value="1"/>
</dbReference>
<dbReference type="InterPro" id="IPR037055">
    <property type="entry name" value="MHC_I-like_Ag-recog_sf"/>
</dbReference>
<comment type="subcellular location">
    <subcellularLocation>
        <location evidence="1">Cell membrane</location>
    </subcellularLocation>
</comment>
<keyword evidence="3 9" id="KW-0732">Signal</keyword>
<protein>
    <submittedName>
        <fullName evidence="11">BOLA class I histocompatibility antigen, alpha chain BL3-7-like isoform X1</fullName>
    </submittedName>
</protein>
<feature type="signal peptide" evidence="9">
    <location>
        <begin position="1"/>
        <end position="23"/>
    </location>
</feature>
<evidence type="ECO:0000256" key="6">
    <source>
        <dbReference type="ARBA" id="ARBA00023180"/>
    </source>
</evidence>
<sequence length="250" mass="28279">MEDRSAVIKVLLFLTFPLRPSSAVTHTLEYSYTMVTLGSNFTSVGLLDGEEFMYYDSNTANMTPNTEWIKKVESDSSYWEKETGSVKFQRDWLIDKLNQIKVTEGVNTLQRVYGCEIDDNGTTRGYDKSIYNGKDFISLDLNTGTWTAVDERAKNFTEDWNPAYNNAAFWKNFVNRTCVERLKSYIPHSTKKEPGGSDEQSDERKTAVTVVVVLLLVLVAAAVVGFVIYKTKLCAFLRSGYVAARQSAEQ</sequence>
<dbReference type="GO" id="GO:0009897">
    <property type="term" value="C:external side of plasma membrane"/>
    <property type="evidence" value="ECO:0007669"/>
    <property type="project" value="TreeGrafter"/>
</dbReference>
<keyword evidence="2" id="KW-1003">Cell membrane</keyword>
<keyword evidence="12" id="KW-1185">Reference proteome</keyword>
<proteinExistence type="inferred from homology"/>
<keyword evidence="8" id="KW-0812">Transmembrane</keyword>
<dbReference type="PANTHER" id="PTHR16675:SF235">
    <property type="entry name" value="SHKT DOMAIN-CONTAINING PROTEIN"/>
    <property type="match status" value="1"/>
</dbReference>
<dbReference type="SUPFAM" id="SSF54452">
    <property type="entry name" value="MHC antigen-recognition domain"/>
    <property type="match status" value="1"/>
</dbReference>
<feature type="transmembrane region" description="Helical" evidence="8">
    <location>
        <begin position="207"/>
        <end position="229"/>
    </location>
</feature>
<evidence type="ECO:0000256" key="5">
    <source>
        <dbReference type="ARBA" id="ARBA00023157"/>
    </source>
</evidence>
<dbReference type="InterPro" id="IPR011161">
    <property type="entry name" value="MHC_I-like_Ag-recog"/>
</dbReference>
<name>A0A8J4WQA4_CLAMG</name>
<dbReference type="EMBL" id="QNUK01001030">
    <property type="protein sequence ID" value="KAF5888137.1"/>
    <property type="molecule type" value="Genomic_DNA"/>
</dbReference>
<evidence type="ECO:0000256" key="1">
    <source>
        <dbReference type="ARBA" id="ARBA00004236"/>
    </source>
</evidence>
<dbReference type="InterPro" id="IPR001039">
    <property type="entry name" value="MHC_I_a_a1/a2"/>
</dbReference>
<dbReference type="InterPro" id="IPR011162">
    <property type="entry name" value="MHC_I/II-like_Ag-recog"/>
</dbReference>
<feature type="domain" description="MHC class I-like antigen recognition-like" evidence="10">
    <location>
        <begin position="25"/>
        <end position="189"/>
    </location>
</feature>
<keyword evidence="6" id="KW-0325">Glycoprotein</keyword>
<dbReference type="FunFam" id="3.30.500.10:FF:000003">
    <property type="entry name" value="IgG receptor FcRn large subunit p51"/>
    <property type="match status" value="1"/>
</dbReference>
<evidence type="ECO:0000256" key="8">
    <source>
        <dbReference type="SAM" id="Phobius"/>
    </source>
</evidence>
<dbReference type="Pfam" id="PF00129">
    <property type="entry name" value="MHC_I"/>
    <property type="match status" value="1"/>
</dbReference>